<gene>
    <name evidence="2" type="ORF">K444DRAFT_613662</name>
</gene>
<dbReference type="InParanoid" id="A0A2J6T755"/>
<accession>A0A2J6T755</accession>
<evidence type="ECO:0000313" key="3">
    <source>
        <dbReference type="Proteomes" id="UP000235371"/>
    </source>
</evidence>
<feature type="region of interest" description="Disordered" evidence="1">
    <location>
        <begin position="1"/>
        <end position="62"/>
    </location>
</feature>
<dbReference type="GeneID" id="36588473"/>
<dbReference type="Proteomes" id="UP000235371">
    <property type="component" value="Unassembled WGS sequence"/>
</dbReference>
<dbReference type="EMBL" id="KZ613817">
    <property type="protein sequence ID" value="PMD58861.1"/>
    <property type="molecule type" value="Genomic_DNA"/>
</dbReference>
<dbReference type="AlphaFoldDB" id="A0A2J6T755"/>
<sequence length="188" mass="20478">MPATSALAPCKPKIGLTLTPPNFCTSTSQENPRQSKSNKHRKPRRDRPPPPICAKTHPMRMPTNANTQLPLSVREPRPAAPVGTVLSDIFFQAWPLSPATAIPTSNRVGRPPHMADQDAPPTHAADCGLMVQWKPRSTRPPHIVPRPPTAENPQLAAVDSPRMSVPNHLTRVAMEGMQAPRKDAFVGI</sequence>
<reference evidence="2 3" key="1">
    <citation type="submission" date="2016-04" db="EMBL/GenBank/DDBJ databases">
        <title>A degradative enzymes factory behind the ericoid mycorrhizal symbiosis.</title>
        <authorList>
            <consortium name="DOE Joint Genome Institute"/>
            <person name="Martino E."/>
            <person name="Morin E."/>
            <person name="Grelet G."/>
            <person name="Kuo A."/>
            <person name="Kohler A."/>
            <person name="Daghino S."/>
            <person name="Barry K."/>
            <person name="Choi C."/>
            <person name="Cichocki N."/>
            <person name="Clum A."/>
            <person name="Copeland A."/>
            <person name="Hainaut M."/>
            <person name="Haridas S."/>
            <person name="Labutti K."/>
            <person name="Lindquist E."/>
            <person name="Lipzen A."/>
            <person name="Khouja H.-R."/>
            <person name="Murat C."/>
            <person name="Ohm R."/>
            <person name="Olson A."/>
            <person name="Spatafora J."/>
            <person name="Veneault-Fourrey C."/>
            <person name="Henrissat B."/>
            <person name="Grigoriev I."/>
            <person name="Martin F."/>
            <person name="Perotto S."/>
        </authorList>
    </citation>
    <scope>NUCLEOTIDE SEQUENCE [LARGE SCALE GENOMIC DNA]</scope>
    <source>
        <strain evidence="2 3">E</strain>
    </source>
</reference>
<evidence type="ECO:0000313" key="2">
    <source>
        <dbReference type="EMBL" id="PMD58861.1"/>
    </source>
</evidence>
<name>A0A2J6T755_9HELO</name>
<proteinExistence type="predicted"/>
<feature type="compositionally biased region" description="Polar residues" evidence="1">
    <location>
        <begin position="19"/>
        <end position="35"/>
    </location>
</feature>
<keyword evidence="3" id="KW-1185">Reference proteome</keyword>
<feature type="compositionally biased region" description="Basic residues" evidence="1">
    <location>
        <begin position="36"/>
        <end position="45"/>
    </location>
</feature>
<evidence type="ECO:0000256" key="1">
    <source>
        <dbReference type="SAM" id="MobiDB-lite"/>
    </source>
</evidence>
<organism evidence="2 3">
    <name type="scientific">Hyaloscypha bicolor E</name>
    <dbReference type="NCBI Taxonomy" id="1095630"/>
    <lineage>
        <taxon>Eukaryota</taxon>
        <taxon>Fungi</taxon>
        <taxon>Dikarya</taxon>
        <taxon>Ascomycota</taxon>
        <taxon>Pezizomycotina</taxon>
        <taxon>Leotiomycetes</taxon>
        <taxon>Helotiales</taxon>
        <taxon>Hyaloscyphaceae</taxon>
        <taxon>Hyaloscypha</taxon>
        <taxon>Hyaloscypha bicolor</taxon>
    </lineage>
</organism>
<dbReference type="RefSeq" id="XP_024735765.1">
    <property type="nucleotide sequence ID" value="XM_024880396.1"/>
</dbReference>
<protein>
    <submittedName>
        <fullName evidence="2">Uncharacterized protein</fullName>
    </submittedName>
</protein>